<accession>A0ABQ1FHB7</accession>
<evidence type="ECO:0000313" key="1">
    <source>
        <dbReference type="EMBL" id="GGA13601.1"/>
    </source>
</evidence>
<organism evidence="1 2">
    <name type="scientific">Blastomonas marina</name>
    <dbReference type="NCBI Taxonomy" id="1867408"/>
    <lineage>
        <taxon>Bacteria</taxon>
        <taxon>Pseudomonadati</taxon>
        <taxon>Pseudomonadota</taxon>
        <taxon>Alphaproteobacteria</taxon>
        <taxon>Sphingomonadales</taxon>
        <taxon>Sphingomonadaceae</taxon>
        <taxon>Blastomonas</taxon>
    </lineage>
</organism>
<comment type="caution">
    <text evidence="1">The sequence shown here is derived from an EMBL/GenBank/DDBJ whole genome shotgun (WGS) entry which is preliminary data.</text>
</comment>
<gene>
    <name evidence="1" type="ORF">GCM10010923_25050</name>
</gene>
<proteinExistence type="predicted"/>
<name>A0ABQ1FHB7_9SPHN</name>
<sequence length="55" mass="6235">MNNTNTNTNNKNLASSSASVIFSKYINNNNNKLIPFKIKNSDLGRTRYFPPISKE</sequence>
<keyword evidence="2" id="KW-1185">Reference proteome</keyword>
<protein>
    <submittedName>
        <fullName evidence="1">Uncharacterized protein</fullName>
    </submittedName>
</protein>
<dbReference type="EMBL" id="BMID01000003">
    <property type="protein sequence ID" value="GGA13601.1"/>
    <property type="molecule type" value="Genomic_DNA"/>
</dbReference>
<dbReference type="Proteomes" id="UP000603317">
    <property type="component" value="Unassembled WGS sequence"/>
</dbReference>
<reference evidence="2" key="1">
    <citation type="journal article" date="2019" name="Int. J. Syst. Evol. Microbiol.">
        <title>The Global Catalogue of Microorganisms (GCM) 10K type strain sequencing project: providing services to taxonomists for standard genome sequencing and annotation.</title>
        <authorList>
            <consortium name="The Broad Institute Genomics Platform"/>
            <consortium name="The Broad Institute Genome Sequencing Center for Infectious Disease"/>
            <person name="Wu L."/>
            <person name="Ma J."/>
        </authorList>
    </citation>
    <scope>NUCLEOTIDE SEQUENCE [LARGE SCALE GENOMIC DNA]</scope>
    <source>
        <strain evidence="2">CGMCC 1.15297</strain>
    </source>
</reference>
<evidence type="ECO:0000313" key="2">
    <source>
        <dbReference type="Proteomes" id="UP000603317"/>
    </source>
</evidence>